<reference evidence="3" key="1">
    <citation type="journal article" date="2020" name="New Phytol.">
        <title>Comparative genomics reveals dynamic genome evolution in host specialist ectomycorrhizal fungi.</title>
        <authorList>
            <person name="Lofgren L.A."/>
            <person name="Nguyen N.H."/>
            <person name="Vilgalys R."/>
            <person name="Ruytinx J."/>
            <person name="Liao H.L."/>
            <person name="Branco S."/>
            <person name="Kuo A."/>
            <person name="LaButti K."/>
            <person name="Lipzen A."/>
            <person name="Andreopoulos W."/>
            <person name="Pangilinan J."/>
            <person name="Riley R."/>
            <person name="Hundley H."/>
            <person name="Na H."/>
            <person name="Barry K."/>
            <person name="Grigoriev I.V."/>
            <person name="Stajich J.E."/>
            <person name="Kennedy P.G."/>
        </authorList>
    </citation>
    <scope>NUCLEOTIDE SEQUENCE</scope>
    <source>
        <strain evidence="3">FC203</strain>
    </source>
</reference>
<comment type="similarity">
    <text evidence="1">Belongs to the aldehyde dehydrogenase family.</text>
</comment>
<evidence type="ECO:0000256" key="1">
    <source>
        <dbReference type="ARBA" id="ARBA00009986"/>
    </source>
</evidence>
<accession>A0AAD4EA82</accession>
<comment type="caution">
    <text evidence="3">The sequence shown here is derived from an EMBL/GenBank/DDBJ whole genome shotgun (WGS) entry which is preliminary data.</text>
</comment>
<evidence type="ECO:0000313" key="4">
    <source>
        <dbReference type="Proteomes" id="UP001195769"/>
    </source>
</evidence>
<dbReference type="InterPro" id="IPR016163">
    <property type="entry name" value="Ald_DH_C"/>
</dbReference>
<feature type="domain" description="Aldehyde dehydrogenase" evidence="2">
    <location>
        <begin position="8"/>
        <end position="76"/>
    </location>
</feature>
<dbReference type="RefSeq" id="XP_041227812.1">
    <property type="nucleotide sequence ID" value="XM_041364222.1"/>
</dbReference>
<evidence type="ECO:0000313" key="3">
    <source>
        <dbReference type="EMBL" id="KAG1902237.1"/>
    </source>
</evidence>
<dbReference type="Pfam" id="PF00171">
    <property type="entry name" value="Aldedh"/>
    <property type="match status" value="2"/>
</dbReference>
<feature type="domain" description="Aldehyde dehydrogenase" evidence="2">
    <location>
        <begin position="79"/>
        <end position="148"/>
    </location>
</feature>
<gene>
    <name evidence="3" type="ORF">F5891DRAFT_1127815</name>
</gene>
<dbReference type="GO" id="GO:0016620">
    <property type="term" value="F:oxidoreductase activity, acting on the aldehyde or oxo group of donors, NAD or NADP as acceptor"/>
    <property type="evidence" value="ECO:0007669"/>
    <property type="project" value="InterPro"/>
</dbReference>
<keyword evidence="4" id="KW-1185">Reference proteome</keyword>
<name>A0AAD4EA82_9AGAM</name>
<dbReference type="PANTHER" id="PTHR11699">
    <property type="entry name" value="ALDEHYDE DEHYDROGENASE-RELATED"/>
    <property type="match status" value="1"/>
</dbReference>
<dbReference type="EMBL" id="JABBWK010000018">
    <property type="protein sequence ID" value="KAG1902237.1"/>
    <property type="molecule type" value="Genomic_DNA"/>
</dbReference>
<dbReference type="Gene3D" id="3.40.309.10">
    <property type="entry name" value="Aldehyde Dehydrogenase, Chain A, domain 2"/>
    <property type="match status" value="2"/>
</dbReference>
<dbReference type="InterPro" id="IPR016161">
    <property type="entry name" value="Ald_DH/histidinol_DH"/>
</dbReference>
<dbReference type="InterPro" id="IPR016162">
    <property type="entry name" value="Ald_DH_N"/>
</dbReference>
<protein>
    <submittedName>
        <fullName evidence="3">Aldehyde/histidinol dehydrogenase</fullName>
    </submittedName>
</protein>
<dbReference type="SUPFAM" id="SSF53720">
    <property type="entry name" value="ALDH-like"/>
    <property type="match status" value="1"/>
</dbReference>
<evidence type="ECO:0000259" key="2">
    <source>
        <dbReference type="Pfam" id="PF00171"/>
    </source>
</evidence>
<proteinExistence type="inferred from homology"/>
<dbReference type="Gene3D" id="3.40.605.10">
    <property type="entry name" value="Aldehyde Dehydrogenase, Chain A, domain 1"/>
    <property type="match status" value="1"/>
</dbReference>
<dbReference type="Proteomes" id="UP001195769">
    <property type="component" value="Unassembled WGS sequence"/>
</dbReference>
<organism evidence="3 4">
    <name type="scientific">Suillus fuscotomentosus</name>
    <dbReference type="NCBI Taxonomy" id="1912939"/>
    <lineage>
        <taxon>Eukaryota</taxon>
        <taxon>Fungi</taxon>
        <taxon>Dikarya</taxon>
        <taxon>Basidiomycota</taxon>
        <taxon>Agaricomycotina</taxon>
        <taxon>Agaricomycetes</taxon>
        <taxon>Agaricomycetidae</taxon>
        <taxon>Boletales</taxon>
        <taxon>Suillineae</taxon>
        <taxon>Suillaceae</taxon>
        <taxon>Suillus</taxon>
    </lineage>
</organism>
<sequence length="149" mass="16301">MAASSSSAIASLTEQVRAIKVGDPFSPDTYQGPQVSNTQFERIMGYIASGQKDGATVHLGSKQIGREGYFIEPIIFILSQVVEQANDTSYRLATLVFTKDIDRAIRIAHAFEAGTAWINCSNQAEISMPFRGFMQSGIGRDLSEYALEK</sequence>
<dbReference type="GeneID" id="64658520"/>
<dbReference type="AlphaFoldDB" id="A0AAD4EA82"/>
<dbReference type="InterPro" id="IPR015590">
    <property type="entry name" value="Aldehyde_DH_dom"/>
</dbReference>